<dbReference type="EMBL" id="JACCJB010000024">
    <property type="protein sequence ID" value="KAF6217901.1"/>
    <property type="molecule type" value="Genomic_DNA"/>
</dbReference>
<keyword evidence="4" id="KW-1185">Reference proteome</keyword>
<organism evidence="3 4">
    <name type="scientific">Letharia lupina</name>
    <dbReference type="NCBI Taxonomy" id="560253"/>
    <lineage>
        <taxon>Eukaryota</taxon>
        <taxon>Fungi</taxon>
        <taxon>Dikarya</taxon>
        <taxon>Ascomycota</taxon>
        <taxon>Pezizomycotina</taxon>
        <taxon>Lecanoromycetes</taxon>
        <taxon>OSLEUM clade</taxon>
        <taxon>Lecanoromycetidae</taxon>
        <taxon>Lecanorales</taxon>
        <taxon>Lecanorineae</taxon>
        <taxon>Parmeliaceae</taxon>
        <taxon>Letharia</taxon>
    </lineage>
</organism>
<evidence type="ECO:0000259" key="2">
    <source>
        <dbReference type="SMART" id="SM00672"/>
    </source>
</evidence>
<dbReference type="InterPro" id="IPR051091">
    <property type="entry name" value="O-Glucosyltr/Glycosyltrsf_90"/>
</dbReference>
<dbReference type="Pfam" id="PF05686">
    <property type="entry name" value="Glyco_transf_90"/>
    <property type="match status" value="1"/>
</dbReference>
<keyword evidence="1" id="KW-0472">Membrane</keyword>
<dbReference type="SMART" id="SM00672">
    <property type="entry name" value="CAP10"/>
    <property type="match status" value="1"/>
</dbReference>
<evidence type="ECO:0000313" key="3">
    <source>
        <dbReference type="EMBL" id="KAF6217901.1"/>
    </source>
</evidence>
<keyword evidence="1" id="KW-0812">Transmembrane</keyword>
<dbReference type="PANTHER" id="PTHR12203:SF107">
    <property type="entry name" value="GLYCOSYL TRANSFERASE CAP10 DOMAIN-CONTAINING PROTEIN"/>
    <property type="match status" value="1"/>
</dbReference>
<dbReference type="AlphaFoldDB" id="A0A8H6C770"/>
<dbReference type="RefSeq" id="XP_037147336.1">
    <property type="nucleotide sequence ID" value="XM_037297211.1"/>
</dbReference>
<comment type="caution">
    <text evidence="3">The sequence shown here is derived from an EMBL/GenBank/DDBJ whole genome shotgun (WGS) entry which is preliminary data.</text>
</comment>
<evidence type="ECO:0000313" key="4">
    <source>
        <dbReference type="Proteomes" id="UP000593566"/>
    </source>
</evidence>
<gene>
    <name evidence="3" type="ORF">HO133_006313</name>
</gene>
<sequence>MLGLTTGRNRNICVSLSAGLLIFLLLISYSGLGTRESEAGADSQAQYGKKFLPQFANTFRGYLFASWEFDAVRDGDDYGLSDRQCSAAFPKLYADIDEMVSRRELNHVAKADFDSVEGDHVGSSIRAMIHRGELYIISGDGLADYQSRGFATLHAINRALMAYTDRAQLPNCEFRIYVGDMAQGDDTLWVYTKPVESDTENLWLMPDFGMYDWPEAMIGSYIKSRRDMRVIEEEVPWEKKTQKFLWRGIILPPYQSRHDLLRVAQDKPWADVATESINTPDSHIIPMADFCRWMFVGDVKGASWSGGAKYKHNCHSVFVSHRLAWREIYTGAMVDSGPAQNWVSVLDDWSNLEETLQDLIANPAKAKMIADNSVRTLRDRYLTPAAEACYWRQLIQGYASVSFEPDFFESDNKTWRGTPFSSVALMGMVKWDFDQDSLITAARVRHP</sequence>
<feature type="transmembrane region" description="Helical" evidence="1">
    <location>
        <begin position="12"/>
        <end position="32"/>
    </location>
</feature>
<name>A0A8H6C770_9LECA</name>
<keyword evidence="1" id="KW-1133">Transmembrane helix</keyword>
<dbReference type="PANTHER" id="PTHR12203">
    <property type="entry name" value="KDEL LYS-ASP-GLU-LEU CONTAINING - RELATED"/>
    <property type="match status" value="1"/>
</dbReference>
<dbReference type="Proteomes" id="UP000593566">
    <property type="component" value="Unassembled WGS sequence"/>
</dbReference>
<feature type="domain" description="Glycosyl transferase CAP10" evidence="2">
    <location>
        <begin position="168"/>
        <end position="403"/>
    </location>
</feature>
<protein>
    <recommendedName>
        <fullName evidence="2">Glycosyl transferase CAP10 domain-containing protein</fullName>
    </recommendedName>
</protein>
<dbReference type="GeneID" id="59334714"/>
<dbReference type="InterPro" id="IPR006598">
    <property type="entry name" value="CAP10"/>
</dbReference>
<accession>A0A8H6C770</accession>
<evidence type="ECO:0000256" key="1">
    <source>
        <dbReference type="SAM" id="Phobius"/>
    </source>
</evidence>
<proteinExistence type="predicted"/>
<reference evidence="3 4" key="1">
    <citation type="journal article" date="2020" name="Genomics">
        <title>Complete, high-quality genomes from long-read metagenomic sequencing of two wolf lichen thalli reveals enigmatic genome architecture.</title>
        <authorList>
            <person name="McKenzie S.K."/>
            <person name="Walston R.F."/>
            <person name="Allen J.L."/>
        </authorList>
    </citation>
    <scope>NUCLEOTIDE SEQUENCE [LARGE SCALE GENOMIC DNA]</scope>
    <source>
        <strain evidence="3">WasteWater1</strain>
    </source>
</reference>